<organism evidence="3 4">
    <name type="scientific">Aurantiacibacter rhizosphaerae</name>
    <dbReference type="NCBI Taxonomy" id="2691582"/>
    <lineage>
        <taxon>Bacteria</taxon>
        <taxon>Pseudomonadati</taxon>
        <taxon>Pseudomonadota</taxon>
        <taxon>Alphaproteobacteria</taxon>
        <taxon>Sphingomonadales</taxon>
        <taxon>Erythrobacteraceae</taxon>
        <taxon>Aurantiacibacter</taxon>
    </lineage>
</organism>
<evidence type="ECO:0000256" key="2">
    <source>
        <dbReference type="SAM" id="Phobius"/>
    </source>
</evidence>
<dbReference type="Pfam" id="PF11288">
    <property type="entry name" value="DUF3089"/>
    <property type="match status" value="1"/>
</dbReference>
<evidence type="ECO:0000256" key="1">
    <source>
        <dbReference type="SAM" id="MobiDB-lite"/>
    </source>
</evidence>
<gene>
    <name evidence="3" type="ORF">GRF63_11580</name>
</gene>
<dbReference type="InterPro" id="IPR021440">
    <property type="entry name" value="DUF3089"/>
</dbReference>
<dbReference type="EMBL" id="WUBR01000002">
    <property type="protein sequence ID" value="MWV28545.1"/>
    <property type="molecule type" value="Genomic_DNA"/>
</dbReference>
<proteinExistence type="predicted"/>
<keyword evidence="4" id="KW-1185">Reference proteome</keyword>
<dbReference type="Gene3D" id="3.40.50.1820">
    <property type="entry name" value="alpha/beta hydrolase"/>
    <property type="match status" value="1"/>
</dbReference>
<dbReference type="RefSeq" id="WP_160486135.1">
    <property type="nucleotide sequence ID" value="NZ_WUBR01000002.1"/>
</dbReference>
<evidence type="ECO:0000313" key="3">
    <source>
        <dbReference type="EMBL" id="MWV28545.1"/>
    </source>
</evidence>
<dbReference type="SUPFAM" id="SSF53474">
    <property type="entry name" value="alpha/beta-Hydrolases"/>
    <property type="match status" value="1"/>
</dbReference>
<protein>
    <submittedName>
        <fullName evidence="3">DUF3089 domain-containing protein</fullName>
    </submittedName>
</protein>
<name>A0A844XG92_9SPHN</name>
<keyword evidence="2" id="KW-0812">Transmembrane</keyword>
<dbReference type="InterPro" id="IPR029058">
    <property type="entry name" value="AB_hydrolase_fold"/>
</dbReference>
<dbReference type="AlphaFoldDB" id="A0A844XG92"/>
<comment type="caution">
    <text evidence="3">The sequence shown here is derived from an EMBL/GenBank/DDBJ whole genome shotgun (WGS) entry which is preliminary data.</text>
</comment>
<reference evidence="3 4" key="2">
    <citation type="submission" date="2020-02" db="EMBL/GenBank/DDBJ databases">
        <title>Erythrobacter dongmakensis sp. nov., isolated from a tidal mudflat.</title>
        <authorList>
            <person name="Kim I.S."/>
        </authorList>
    </citation>
    <scope>NUCLEOTIDE SEQUENCE [LARGE SCALE GENOMIC DNA]</scope>
    <source>
        <strain evidence="3 4">GH3-10</strain>
    </source>
</reference>
<feature type="region of interest" description="Disordered" evidence="1">
    <location>
        <begin position="70"/>
        <end position="123"/>
    </location>
</feature>
<keyword evidence="2" id="KW-1133">Transmembrane helix</keyword>
<feature type="transmembrane region" description="Helical" evidence="2">
    <location>
        <begin position="12"/>
        <end position="34"/>
    </location>
</feature>
<accession>A0A844XG92</accession>
<sequence length="433" mass="46588">MRKLRRATLRKFLYTIVFLILLGLAVLFVLRMYAEELTEMALVPDVEFTEQAALEDNAYQDPAMWFSRPGKGVNDPARWQPAISDGEDDPFAPANPNATASATATATPTTAASASASADTASETGVNARAQAVSADGADTDTPQFAVFFIHPTSFLDNDAWNAPLDDEESQTRARLMVRGMASAFNRASEIWVPRYRQATYGAFLTDAPEAGRALDAAYADIDAAFDFFIDSIPADMPIVLAGHSQGGYHVVRLLTDKLKGTDLMDRVAVAYPVGMPISTKTDLPALGLPACAAAQQAGCVASWASFAEPADPGQYLRLYNRTPGIDGQSREGSPILCFNPLTGTVNGEAGADRNLGTLVPEDDLASGELVPGSVPARCDPDTGILLIGNPPKLGQYVLPGNNYHVYDIPLFWRNLQDDVVNRVRQWQPKTAS</sequence>
<feature type="compositionally biased region" description="Low complexity" evidence="1">
    <location>
        <begin position="92"/>
        <end position="122"/>
    </location>
</feature>
<keyword evidence="2" id="KW-0472">Membrane</keyword>
<evidence type="ECO:0000313" key="4">
    <source>
        <dbReference type="Proteomes" id="UP000461409"/>
    </source>
</evidence>
<reference evidence="3 4" key="1">
    <citation type="submission" date="2019-12" db="EMBL/GenBank/DDBJ databases">
        <authorList>
            <person name="Lee S.D."/>
        </authorList>
    </citation>
    <scope>NUCLEOTIDE SEQUENCE [LARGE SCALE GENOMIC DNA]</scope>
    <source>
        <strain evidence="3 4">GH3-10</strain>
    </source>
</reference>
<dbReference type="Proteomes" id="UP000461409">
    <property type="component" value="Unassembled WGS sequence"/>
</dbReference>